<dbReference type="Gene3D" id="2.60.40.4070">
    <property type="match status" value="1"/>
</dbReference>
<dbReference type="Pfam" id="PF13860">
    <property type="entry name" value="FlgD_ig"/>
    <property type="match status" value="1"/>
</dbReference>
<dbReference type="Proteomes" id="UP000019025">
    <property type="component" value="Chromosome"/>
</dbReference>
<evidence type="ECO:0000256" key="3">
    <source>
        <dbReference type="ARBA" id="ARBA00022795"/>
    </source>
</evidence>
<reference evidence="9 10" key="1">
    <citation type="journal article" date="2014" name="Genome Biol. Evol.">
        <title>Genome degeneration and adaptation in a nascent stage of symbiosis.</title>
        <authorList>
            <person name="Oakeson K.F."/>
            <person name="Gil R."/>
            <person name="Clayton A.L."/>
            <person name="Dunn D.M."/>
            <person name="von Niederhausern A.C."/>
            <person name="Hamil C."/>
            <person name="Aoyagi A."/>
            <person name="Duval B."/>
            <person name="Baca A."/>
            <person name="Silva F.J."/>
            <person name="Vallier A."/>
            <person name="Jackson D.G."/>
            <person name="Latorre A."/>
            <person name="Weiss R.B."/>
            <person name="Heddi A."/>
            <person name="Moya A."/>
            <person name="Dale C."/>
        </authorList>
    </citation>
    <scope>NUCLEOTIDE SEQUENCE [LARGE SCALE GENOMIC DNA]</scope>
    <source>
        <strain evidence="10">none</strain>
    </source>
</reference>
<evidence type="ECO:0000256" key="4">
    <source>
        <dbReference type="ARBA" id="ARBA00024746"/>
    </source>
</evidence>
<feature type="domain" description="FlgD/Vpr Ig-like" evidence="7">
    <location>
        <begin position="112"/>
        <end position="181"/>
    </location>
</feature>
<dbReference type="GO" id="GO:0044781">
    <property type="term" value="P:bacterial-type flagellum organization"/>
    <property type="evidence" value="ECO:0007669"/>
    <property type="project" value="UniProtKB-UniRule"/>
</dbReference>
<keyword evidence="10" id="KW-1185">Reference proteome</keyword>
<gene>
    <name evidence="9" type="primary">flgD2</name>
    <name evidence="9" type="ORF">SOPEG_3795</name>
</gene>
<evidence type="ECO:0000256" key="5">
    <source>
        <dbReference type="RuleBase" id="RU362076"/>
    </source>
</evidence>
<feature type="region of interest" description="Disordered" evidence="6">
    <location>
        <begin position="1"/>
        <end position="28"/>
    </location>
</feature>
<feature type="domain" description="FlgD Tudor-like" evidence="8">
    <location>
        <begin position="87"/>
        <end position="218"/>
    </location>
</feature>
<evidence type="ECO:0000256" key="6">
    <source>
        <dbReference type="SAM" id="MobiDB-lite"/>
    </source>
</evidence>
<dbReference type="AlphaFoldDB" id="W0HR13"/>
<evidence type="ECO:0000256" key="1">
    <source>
        <dbReference type="ARBA" id="ARBA00010577"/>
    </source>
</evidence>
<keyword evidence="9" id="KW-0969">Cilium</keyword>
<dbReference type="InterPro" id="IPR005648">
    <property type="entry name" value="FlgD"/>
</dbReference>
<keyword evidence="9" id="KW-0966">Cell projection</keyword>
<comment type="function">
    <text evidence="4 5">Required for flagellar hook formation. May act as a scaffolding protein.</text>
</comment>
<evidence type="ECO:0000313" key="9">
    <source>
        <dbReference type="EMBL" id="AHF74937.1"/>
    </source>
</evidence>
<protein>
    <recommendedName>
        <fullName evidence="2 5">Basal-body rod modification protein FlgD</fullName>
    </recommendedName>
</protein>
<dbReference type="HOGENOM" id="CLU_047535_0_0_6"/>
<name>W0HR13_9GAMM</name>
<accession>W0HR13</accession>
<comment type="similarity">
    <text evidence="1 5">Belongs to the FlgD family.</text>
</comment>
<evidence type="ECO:0000313" key="10">
    <source>
        <dbReference type="Proteomes" id="UP000019025"/>
    </source>
</evidence>
<dbReference type="InterPro" id="IPR025965">
    <property type="entry name" value="FlgD/Vpr_Ig-like"/>
</dbReference>
<keyword evidence="9" id="KW-0282">Flagellum</keyword>
<evidence type="ECO:0000259" key="7">
    <source>
        <dbReference type="Pfam" id="PF13860"/>
    </source>
</evidence>
<dbReference type="EMBL" id="CP006568">
    <property type="protein sequence ID" value="AHF74937.1"/>
    <property type="molecule type" value="Genomic_DNA"/>
</dbReference>
<dbReference type="RefSeq" id="WP_025246720.1">
    <property type="nucleotide sequence ID" value="NZ_CP006568.1"/>
</dbReference>
<organism evidence="9 10">
    <name type="scientific">Candidatus Sodalis pierantonii str. SOPE</name>
    <dbReference type="NCBI Taxonomy" id="2342"/>
    <lineage>
        <taxon>Bacteria</taxon>
        <taxon>Pseudomonadati</taxon>
        <taxon>Pseudomonadota</taxon>
        <taxon>Gammaproteobacteria</taxon>
        <taxon>Enterobacterales</taxon>
        <taxon>Bruguierivoracaceae</taxon>
        <taxon>Sodalis</taxon>
    </lineage>
</organism>
<evidence type="ECO:0000256" key="2">
    <source>
        <dbReference type="ARBA" id="ARBA00016013"/>
    </source>
</evidence>
<dbReference type="Pfam" id="PF13861">
    <property type="entry name" value="FLgD_tudor"/>
    <property type="match status" value="1"/>
</dbReference>
<feature type="compositionally biased region" description="Low complexity" evidence="6">
    <location>
        <begin position="10"/>
        <end position="28"/>
    </location>
</feature>
<dbReference type="KEGG" id="pes:SOPEG_3795"/>
<dbReference type="PATRIC" id="fig|2342.5.peg.4158"/>
<sequence>MSVAVTLNETASSASVASTTSSSGSESSADLQNNFLTLLVAQLRNQDPTNPLDNAELTTQLAQISTLSGIENLNTTLGSISGQLTTSQNLQATTLVGHGVMIDGNTILVGSDSSTTPFGVELDAAASDVVVTIQDASGNTVKTVNLGSQTAGAHAYSWDGTDDSGAAVAEGSYTFTVSSSSTTATALKYAEVYGVSNNDGITQLNLGLSGNVTLDKIKQII</sequence>
<keyword evidence="3 5" id="KW-1005">Bacterial flagellum biogenesis</keyword>
<dbReference type="InterPro" id="IPR025963">
    <property type="entry name" value="FLgD_Tudor"/>
</dbReference>
<evidence type="ECO:0000259" key="8">
    <source>
        <dbReference type="Pfam" id="PF13861"/>
    </source>
</evidence>
<dbReference type="eggNOG" id="COG1843">
    <property type="taxonomic scope" value="Bacteria"/>
</dbReference>
<dbReference type="STRING" id="2342.SOPEG_3795"/>
<dbReference type="Gene3D" id="2.30.30.910">
    <property type="match status" value="1"/>
</dbReference>
<dbReference type="Pfam" id="PF03963">
    <property type="entry name" value="FlgD"/>
    <property type="match status" value="1"/>
</dbReference>
<proteinExistence type="inferred from homology"/>